<dbReference type="PANTHER" id="PTHR30627">
    <property type="entry name" value="PEPTIDOGLYCAN D,D-TRANSPEPTIDASE"/>
    <property type="match status" value="1"/>
</dbReference>
<name>W0EFE8_9FIRM</name>
<evidence type="ECO:0000256" key="12">
    <source>
        <dbReference type="ARBA" id="ARBA00023136"/>
    </source>
</evidence>
<dbReference type="Proteomes" id="UP000010847">
    <property type="component" value="Chromosome"/>
</dbReference>
<feature type="domain" description="Penicillin-binding protein transpeptidase" evidence="15">
    <location>
        <begin position="294"/>
        <end position="684"/>
    </location>
</feature>
<dbReference type="RefSeq" id="WP_006715823.1">
    <property type="nucleotide sequence ID" value="NZ_CP007032.1"/>
</dbReference>
<comment type="similarity">
    <text evidence="3">Belongs to the transpeptidase family.</text>
</comment>
<dbReference type="Pfam" id="PF00905">
    <property type="entry name" value="Transpeptidase"/>
    <property type="match status" value="1"/>
</dbReference>
<dbReference type="InterPro" id="IPR001460">
    <property type="entry name" value="PCN-bd_Tpept"/>
</dbReference>
<evidence type="ECO:0000256" key="9">
    <source>
        <dbReference type="ARBA" id="ARBA00022960"/>
    </source>
</evidence>
<dbReference type="AlphaFoldDB" id="W0EFE8"/>
<keyword evidence="8" id="KW-0378">Hydrolase</keyword>
<evidence type="ECO:0000256" key="7">
    <source>
        <dbReference type="ARBA" id="ARBA00022692"/>
    </source>
</evidence>
<dbReference type="GO" id="GO:0071555">
    <property type="term" value="P:cell wall organization"/>
    <property type="evidence" value="ECO:0007669"/>
    <property type="project" value="UniProtKB-KW"/>
</dbReference>
<dbReference type="Gene3D" id="3.90.1310.10">
    <property type="entry name" value="Penicillin-binding protein 2a (Domain 2)"/>
    <property type="match status" value="1"/>
</dbReference>
<evidence type="ECO:0000259" key="15">
    <source>
        <dbReference type="Pfam" id="PF00905"/>
    </source>
</evidence>
<evidence type="ECO:0000256" key="5">
    <source>
        <dbReference type="ARBA" id="ARBA00022519"/>
    </source>
</evidence>
<dbReference type="EMBL" id="CP007032">
    <property type="protein sequence ID" value="AHF07924.1"/>
    <property type="molecule type" value="Genomic_DNA"/>
</dbReference>
<dbReference type="STRING" id="871968.DESME_13485"/>
<organism evidence="17 18">
    <name type="scientific">Desulfitobacterium metallireducens DSM 15288</name>
    <dbReference type="NCBI Taxonomy" id="871968"/>
    <lineage>
        <taxon>Bacteria</taxon>
        <taxon>Bacillati</taxon>
        <taxon>Bacillota</taxon>
        <taxon>Clostridia</taxon>
        <taxon>Eubacteriales</taxon>
        <taxon>Desulfitobacteriaceae</taxon>
        <taxon>Desulfitobacterium</taxon>
    </lineage>
</organism>
<dbReference type="GO" id="GO:0008658">
    <property type="term" value="F:penicillin binding"/>
    <property type="evidence" value="ECO:0007669"/>
    <property type="project" value="InterPro"/>
</dbReference>
<gene>
    <name evidence="17" type="ORF">DESME_13485</name>
</gene>
<feature type="transmembrane region" description="Helical" evidence="14">
    <location>
        <begin position="12"/>
        <end position="32"/>
    </location>
</feature>
<evidence type="ECO:0000256" key="2">
    <source>
        <dbReference type="ARBA" id="ARBA00004236"/>
    </source>
</evidence>
<accession>W0EFE8</accession>
<dbReference type="KEGG" id="dmt:DESME_13485"/>
<evidence type="ECO:0000256" key="10">
    <source>
        <dbReference type="ARBA" id="ARBA00022984"/>
    </source>
</evidence>
<evidence type="ECO:0000256" key="11">
    <source>
        <dbReference type="ARBA" id="ARBA00022989"/>
    </source>
</evidence>
<dbReference type="InterPro" id="IPR005311">
    <property type="entry name" value="PBP_dimer"/>
</dbReference>
<evidence type="ECO:0000256" key="14">
    <source>
        <dbReference type="SAM" id="Phobius"/>
    </source>
</evidence>
<keyword evidence="10" id="KW-0573">Peptidoglycan synthesis</keyword>
<keyword evidence="13" id="KW-0961">Cell wall biogenesis/degradation</keyword>
<comment type="subcellular location">
    <subcellularLocation>
        <location evidence="2">Cell membrane</location>
    </subcellularLocation>
    <subcellularLocation>
        <location evidence="1">Membrane</location>
        <topology evidence="1">Single-pass membrane protein</topology>
    </subcellularLocation>
</comment>
<evidence type="ECO:0000256" key="3">
    <source>
        <dbReference type="ARBA" id="ARBA00007171"/>
    </source>
</evidence>
<dbReference type="eggNOG" id="COG0768">
    <property type="taxonomic scope" value="Bacteria"/>
</dbReference>
<reference evidence="17 18" key="1">
    <citation type="submission" date="2013-12" db="EMBL/GenBank/DDBJ databases">
        <authorList>
            <consortium name="DOE Joint Genome Institute"/>
            <person name="Smidt H."/>
            <person name="Huntemann M."/>
            <person name="Han J."/>
            <person name="Chen A."/>
            <person name="Kyrpides N."/>
            <person name="Mavromatis K."/>
            <person name="Markowitz V."/>
            <person name="Palaniappan K."/>
            <person name="Ivanova N."/>
            <person name="Schaumberg A."/>
            <person name="Pati A."/>
            <person name="Liolios K."/>
            <person name="Nordberg H.P."/>
            <person name="Cantor M.N."/>
            <person name="Hua S.X."/>
            <person name="Woyke T."/>
        </authorList>
    </citation>
    <scope>NUCLEOTIDE SEQUENCE [LARGE SCALE GENOMIC DNA]</scope>
    <source>
        <strain evidence="18">DSM 15288</strain>
    </source>
</reference>
<dbReference type="PANTHER" id="PTHR30627:SF2">
    <property type="entry name" value="PEPTIDOGLYCAN D,D-TRANSPEPTIDASE MRDA"/>
    <property type="match status" value="1"/>
</dbReference>
<evidence type="ECO:0000259" key="16">
    <source>
        <dbReference type="Pfam" id="PF03717"/>
    </source>
</evidence>
<sequence>MDEKERKPYLHRLWGLSIVVLLVFAILGFNLWRLQIAQSSYYATKAAGNVMQLVTIPPTRGDIKDRNGMLLATSVPEFALTIDWLDLQKATTANWKEVVHRLAEFIQPYWSNQAESVDAITEDIFVMIQNQQWERYRPVTVLSNVPETLQAVIGEHQDELPGISIDALPVRSYPQNFLMGQALGYVREISDNEIDQFNEQPLAQKDGFKYSQGDLVGKMGVEKSYDYWLRGKEGTQQVIVDNSARPINKEVIQAAQPGKTVQLTIDANLQQVMQTSLDQVIANVQKSHSDAQVGAAVMIDVKTGKILAMVSRPYMNPNDLTGTISDAVAEAYFSSKDAASFNRALSGAYAPGSTYKMLTAMAALESKVTNPSESFSDVMSSLGPANVQIQGFPEWGGNNFGMVNMTRGIALSSDIYFEILGRRIFDANPELMKQLSNEFGLGVKSGVDLPGEAIGVAPSEEWKKGYYGPYYDKMRDEKLKTIEDNYATKISQAADDKSKQSLLSKKNAEIKQVDVWYQQMESQNIDWKIYDSFNNSIGQGYNSYTPLQLANYVATLVNGGKRMQPYVVDKILDPATGQVVYQNQPQVLNNVSVSPENLEIVKKGMAAVTSGEGTAAWLFADVPQFSGGGKTGTAQIGSKNTISGDLYNGMFVAFAPYDDPQVAFAGVVEYGGHGGETAGLVAKAAFMQYFSWKSTYGG</sequence>
<dbReference type="GO" id="GO:0006508">
    <property type="term" value="P:proteolysis"/>
    <property type="evidence" value="ECO:0007669"/>
    <property type="project" value="UniProtKB-KW"/>
</dbReference>
<dbReference type="InterPro" id="IPR017790">
    <property type="entry name" value="Penicillin-binding_protein_2"/>
</dbReference>
<evidence type="ECO:0000256" key="6">
    <source>
        <dbReference type="ARBA" id="ARBA00022670"/>
    </source>
</evidence>
<dbReference type="NCBIfam" id="TIGR03423">
    <property type="entry name" value="pbp2_mrdA"/>
    <property type="match status" value="1"/>
</dbReference>
<evidence type="ECO:0000256" key="4">
    <source>
        <dbReference type="ARBA" id="ARBA00022475"/>
    </source>
</evidence>
<keyword evidence="4" id="KW-1003">Cell membrane</keyword>
<dbReference type="GO" id="GO:0009252">
    <property type="term" value="P:peptidoglycan biosynthetic process"/>
    <property type="evidence" value="ECO:0007669"/>
    <property type="project" value="UniProtKB-KW"/>
</dbReference>
<evidence type="ECO:0000256" key="1">
    <source>
        <dbReference type="ARBA" id="ARBA00004167"/>
    </source>
</evidence>
<dbReference type="GO" id="GO:0071972">
    <property type="term" value="F:peptidoglycan L,D-transpeptidase activity"/>
    <property type="evidence" value="ECO:0007669"/>
    <property type="project" value="TreeGrafter"/>
</dbReference>
<evidence type="ECO:0000313" key="18">
    <source>
        <dbReference type="Proteomes" id="UP000010847"/>
    </source>
</evidence>
<keyword evidence="18" id="KW-1185">Reference proteome</keyword>
<dbReference type="SUPFAM" id="SSF56519">
    <property type="entry name" value="Penicillin binding protein dimerisation domain"/>
    <property type="match status" value="1"/>
</dbReference>
<keyword evidence="9" id="KW-0133">Cell shape</keyword>
<evidence type="ECO:0000313" key="17">
    <source>
        <dbReference type="EMBL" id="AHF07924.1"/>
    </source>
</evidence>
<dbReference type="Pfam" id="PF03717">
    <property type="entry name" value="PBP_dimer"/>
    <property type="match status" value="1"/>
</dbReference>
<dbReference type="GO" id="GO:0008360">
    <property type="term" value="P:regulation of cell shape"/>
    <property type="evidence" value="ECO:0007669"/>
    <property type="project" value="UniProtKB-KW"/>
</dbReference>
<dbReference type="InterPro" id="IPR036138">
    <property type="entry name" value="PBP_dimer_sf"/>
</dbReference>
<dbReference type="OrthoDB" id="9804124at2"/>
<dbReference type="InterPro" id="IPR012338">
    <property type="entry name" value="Beta-lactam/transpept-like"/>
</dbReference>
<dbReference type="GO" id="GO:0005886">
    <property type="term" value="C:plasma membrane"/>
    <property type="evidence" value="ECO:0007669"/>
    <property type="project" value="UniProtKB-SubCell"/>
</dbReference>
<dbReference type="Gene3D" id="3.40.710.10">
    <property type="entry name" value="DD-peptidase/beta-lactamase superfamily"/>
    <property type="match status" value="1"/>
</dbReference>
<keyword evidence="6" id="KW-0645">Protease</keyword>
<keyword evidence="5" id="KW-0997">Cell inner membrane</keyword>
<keyword evidence="12 14" id="KW-0472">Membrane</keyword>
<proteinExistence type="inferred from homology"/>
<dbReference type="InterPro" id="IPR050515">
    <property type="entry name" value="Beta-lactam/transpept"/>
</dbReference>
<evidence type="ECO:0000256" key="13">
    <source>
        <dbReference type="ARBA" id="ARBA00023316"/>
    </source>
</evidence>
<dbReference type="HOGENOM" id="CLU_009289_1_1_9"/>
<keyword evidence="11 14" id="KW-1133">Transmembrane helix</keyword>
<protein>
    <submittedName>
        <fullName evidence="17">Penicillin-binding protein 2</fullName>
    </submittedName>
</protein>
<feature type="domain" description="Penicillin-binding protein dimerisation" evidence="16">
    <location>
        <begin position="55"/>
        <end position="249"/>
    </location>
</feature>
<evidence type="ECO:0000256" key="8">
    <source>
        <dbReference type="ARBA" id="ARBA00022801"/>
    </source>
</evidence>
<dbReference type="GO" id="GO:0009002">
    <property type="term" value="F:serine-type D-Ala-D-Ala carboxypeptidase activity"/>
    <property type="evidence" value="ECO:0007669"/>
    <property type="project" value="InterPro"/>
</dbReference>
<keyword evidence="7 14" id="KW-0812">Transmembrane</keyword>
<dbReference type="SUPFAM" id="SSF56601">
    <property type="entry name" value="beta-lactamase/transpeptidase-like"/>
    <property type="match status" value="1"/>
</dbReference>